<gene>
    <name evidence="1" type="ORF">H9642_18045</name>
</gene>
<name>A0ABR8TUC7_9PSED</name>
<comment type="caution">
    <text evidence="1">The sequence shown here is derived from an EMBL/GenBank/DDBJ whole genome shotgun (WGS) entry which is preliminary data.</text>
</comment>
<keyword evidence="2" id="KW-1185">Reference proteome</keyword>
<sequence length="73" mass="8461">MQPEDLLLLVTRSMPYGKYKGRMIADLPGHYLNWFTRKGFPNGEMGRLLALMHEIDHNGLKPLLAPLRQRQNT</sequence>
<dbReference type="Pfam" id="PF12843">
    <property type="entry name" value="QSregVF_b"/>
    <property type="match status" value="1"/>
</dbReference>
<dbReference type="EMBL" id="JACSQG010000017">
    <property type="protein sequence ID" value="MBD7979080.1"/>
    <property type="molecule type" value="Genomic_DNA"/>
</dbReference>
<protein>
    <submittedName>
        <fullName evidence="1">DUF3820 family protein</fullName>
    </submittedName>
</protein>
<dbReference type="InterPro" id="IPR024530">
    <property type="entry name" value="QSregVF_b"/>
</dbReference>
<reference evidence="1 2" key="1">
    <citation type="submission" date="2020-08" db="EMBL/GenBank/DDBJ databases">
        <title>A Genomic Blueprint of the Chicken Gut Microbiome.</title>
        <authorList>
            <person name="Gilroy R."/>
            <person name="Ravi A."/>
            <person name="Getino M."/>
            <person name="Pursley I."/>
            <person name="Horton D.L."/>
            <person name="Alikhan N.-F."/>
            <person name="Baker D."/>
            <person name="Gharbi K."/>
            <person name="Hall N."/>
            <person name="Watson M."/>
            <person name="Adriaenssens E.M."/>
            <person name="Foster-Nyarko E."/>
            <person name="Jarju S."/>
            <person name="Secka A."/>
            <person name="Antonio M."/>
            <person name="Oren A."/>
            <person name="Chaudhuri R."/>
            <person name="La Ragione R.M."/>
            <person name="Hildebrand F."/>
            <person name="Pallen M.J."/>
        </authorList>
    </citation>
    <scope>NUCLEOTIDE SEQUENCE [LARGE SCALE GENOMIC DNA]</scope>
    <source>
        <strain evidence="1 2">Sa2CUA2</strain>
    </source>
</reference>
<dbReference type="RefSeq" id="WP_251837855.1">
    <property type="nucleotide sequence ID" value="NZ_JACSQG010000017.1"/>
</dbReference>
<proteinExistence type="predicted"/>
<accession>A0ABR8TUC7</accession>
<dbReference type="Proteomes" id="UP000611945">
    <property type="component" value="Unassembled WGS sequence"/>
</dbReference>
<organism evidence="1 2">
    <name type="scientific">Serpens gallinarum</name>
    <dbReference type="NCBI Taxonomy" id="2763075"/>
    <lineage>
        <taxon>Bacteria</taxon>
        <taxon>Pseudomonadati</taxon>
        <taxon>Pseudomonadota</taxon>
        <taxon>Gammaproteobacteria</taxon>
        <taxon>Pseudomonadales</taxon>
        <taxon>Pseudomonadaceae</taxon>
        <taxon>Pseudomonas</taxon>
    </lineage>
</organism>
<evidence type="ECO:0000313" key="2">
    <source>
        <dbReference type="Proteomes" id="UP000611945"/>
    </source>
</evidence>
<evidence type="ECO:0000313" key="1">
    <source>
        <dbReference type="EMBL" id="MBD7979080.1"/>
    </source>
</evidence>